<evidence type="ECO:0000313" key="3">
    <source>
        <dbReference type="Proteomes" id="UP000195918"/>
    </source>
</evidence>
<evidence type="ECO:0000313" key="2">
    <source>
        <dbReference type="EMBL" id="SLM87099.1"/>
    </source>
</evidence>
<keyword evidence="3" id="KW-1185">Reference proteome</keyword>
<gene>
    <name evidence="2" type="ORF">FM121_13455</name>
</gene>
<evidence type="ECO:0000256" key="1">
    <source>
        <dbReference type="SAM" id="MobiDB-lite"/>
    </source>
</evidence>
<proteinExistence type="predicted"/>
<reference evidence="3" key="1">
    <citation type="submission" date="2017-02" db="EMBL/GenBank/DDBJ databases">
        <authorList>
            <person name="Dridi B."/>
        </authorList>
    </citation>
    <scope>NUCLEOTIDE SEQUENCE [LARGE SCALE GENOMIC DNA]</scope>
    <source>
        <strain evidence="3">bH819</strain>
    </source>
</reference>
<dbReference type="Proteomes" id="UP000195918">
    <property type="component" value="Unassembled WGS sequence"/>
</dbReference>
<feature type="region of interest" description="Disordered" evidence="1">
    <location>
        <begin position="1"/>
        <end position="31"/>
    </location>
</feature>
<organism evidence="2 3">
    <name type="scientific">Vagococcus fluvialis bH819</name>
    <dbReference type="NCBI Taxonomy" id="1255619"/>
    <lineage>
        <taxon>Bacteria</taxon>
        <taxon>Bacillati</taxon>
        <taxon>Bacillota</taxon>
        <taxon>Bacilli</taxon>
        <taxon>Lactobacillales</taxon>
        <taxon>Enterococcaceae</taxon>
        <taxon>Vagococcus</taxon>
    </lineage>
</organism>
<accession>A0A1X6WS72</accession>
<name>A0A1X6WS72_9ENTE</name>
<dbReference type="EMBL" id="FWFD01000019">
    <property type="protein sequence ID" value="SLM87099.1"/>
    <property type="molecule type" value="Genomic_DNA"/>
</dbReference>
<feature type="compositionally biased region" description="Basic residues" evidence="1">
    <location>
        <begin position="14"/>
        <end position="28"/>
    </location>
</feature>
<dbReference type="RefSeq" id="WP_086952717.1">
    <property type="nucleotide sequence ID" value="NZ_FWFD01000019.1"/>
</dbReference>
<protein>
    <submittedName>
        <fullName evidence="2">Uncharacterized protein</fullName>
    </submittedName>
</protein>
<dbReference type="AlphaFoldDB" id="A0A1X6WS72"/>
<sequence>MARPKIYTKEQEKKARKKSQKKWAKKNQSKIDYNRAKSATKKFVKEAKKEDIELVESWIDERKTIINSEGKDF</sequence>